<dbReference type="SUPFAM" id="SSF88874">
    <property type="entry name" value="Receptor-binding domain of short tail fibre protein gp12"/>
    <property type="match status" value="1"/>
</dbReference>
<reference evidence="1 2" key="1">
    <citation type="journal article" date="2003" name="Nat. Genet.">
        <title>Comparative analysis of the genome sequences of Bordetella pertussis, Bordetella parapertussis and Bordetella bronchiseptica.</title>
        <authorList>
            <person name="Parkhill J."/>
            <person name="Sebaihia M."/>
            <person name="Preston A."/>
            <person name="Murphy L.D."/>
            <person name="Thomson N.R."/>
            <person name="Harris D.E."/>
            <person name="Holden M.T.G."/>
            <person name="Churcher C.M."/>
            <person name="Bentley S.D."/>
            <person name="Mungall K.L."/>
            <person name="Cerdeno-Tarraga A.-M."/>
            <person name="Temple L."/>
            <person name="James K.D."/>
            <person name="Harris B."/>
            <person name="Quail M.A."/>
            <person name="Achtman M."/>
            <person name="Atkin R."/>
            <person name="Baker S."/>
            <person name="Basham D."/>
            <person name="Bason N."/>
            <person name="Cherevach I."/>
            <person name="Chillingworth T."/>
            <person name="Collins M."/>
            <person name="Cronin A."/>
            <person name="Davis P."/>
            <person name="Doggett J."/>
            <person name="Feltwell T."/>
            <person name="Goble A."/>
            <person name="Hamlin N."/>
            <person name="Hauser H."/>
            <person name="Holroyd S."/>
            <person name="Jagels K."/>
            <person name="Leather S."/>
            <person name="Moule S."/>
            <person name="Norberczak H."/>
            <person name="O'Neil S."/>
            <person name="Ormond D."/>
            <person name="Price C."/>
            <person name="Rabbinowitsch E."/>
            <person name="Rutter S."/>
            <person name="Sanders M."/>
            <person name="Saunders D."/>
            <person name="Seeger K."/>
            <person name="Sharp S."/>
            <person name="Simmonds M."/>
            <person name="Skelton J."/>
            <person name="Squares R."/>
            <person name="Squares S."/>
            <person name="Stevens K."/>
            <person name="Unwin L."/>
            <person name="Whitehead S."/>
            <person name="Barrell B.G."/>
            <person name="Maskell D.J."/>
        </authorList>
    </citation>
    <scope>NUCLEOTIDE SEQUENCE [LARGE SCALE GENOMIC DNA]</scope>
    <source>
        <strain evidence="1 2">ATCC BAA-588 / NCTC 13252 / RB50</strain>
    </source>
</reference>
<gene>
    <name evidence="1" type="ordered locus">BB3610</name>
</gene>
<dbReference type="Proteomes" id="UP000001027">
    <property type="component" value="Chromosome"/>
</dbReference>
<dbReference type="HOGENOM" id="CLU_1044551_0_0_4"/>
<evidence type="ECO:0000313" key="1">
    <source>
        <dbReference type="EMBL" id="CAE35583.1"/>
    </source>
</evidence>
<organism evidence="1 2">
    <name type="scientific">Bordetella bronchiseptica (strain ATCC BAA-588 / NCTC 13252 / RB50)</name>
    <name type="common">Alcaligenes bronchisepticus</name>
    <dbReference type="NCBI Taxonomy" id="257310"/>
    <lineage>
        <taxon>Bacteria</taxon>
        <taxon>Pseudomonadati</taxon>
        <taxon>Pseudomonadota</taxon>
        <taxon>Betaproteobacteria</taxon>
        <taxon>Burkholderiales</taxon>
        <taxon>Alcaligenaceae</taxon>
        <taxon>Bordetella</taxon>
    </lineage>
</organism>
<dbReference type="RefSeq" id="WP_010926873.1">
    <property type="nucleotide sequence ID" value="NC_002927.3"/>
</dbReference>
<dbReference type="eggNOG" id="COG5301">
    <property type="taxonomic scope" value="Bacteria"/>
</dbReference>
<sequence>MRRIDTVDGLFEAGDPTIRKPGSRLPAWYMNLLQEELCSVVEGSGLVLDPEDPTQLYQAIQRLVAEGQSGFVVRRASIPTEKIADEVYVAGWGEMVWVETTYFTGYRSPLCGRPVDGHTQVPLVREVDAVGGLLSKVAYAGLWGYAREENLVVSQAAWTASIGAHHFVDVSETQFRVPDLRNMFRRYTGTDADTANARVLGGRQADQVKSHRHALNGYLMAPTASGGGLFGPNTGSSSGQAANYIEFSGGAESRPINTAYHPRLHA</sequence>
<dbReference type="KEGG" id="bbr:BB3610"/>
<evidence type="ECO:0000313" key="2">
    <source>
        <dbReference type="Proteomes" id="UP000001027"/>
    </source>
</evidence>
<dbReference type="AlphaFoldDB" id="A0A0H3M0X1"/>
<protein>
    <recommendedName>
        <fullName evidence="3">Phage tail protein</fullName>
    </recommendedName>
</protein>
<evidence type="ECO:0008006" key="3">
    <source>
        <dbReference type="Google" id="ProtNLM"/>
    </source>
</evidence>
<dbReference type="EMBL" id="BX640448">
    <property type="protein sequence ID" value="CAE35583.1"/>
    <property type="molecule type" value="Genomic_DNA"/>
</dbReference>
<name>A0A0H3M0X1_BORBR</name>
<proteinExistence type="predicted"/>
<accession>A0A0H3M0X1</accession>